<dbReference type="OrthoDB" id="2973041at2"/>
<evidence type="ECO:0000313" key="3">
    <source>
        <dbReference type="EMBL" id="PSJ39150.1"/>
    </source>
</evidence>
<feature type="compositionally biased region" description="Basic and acidic residues" evidence="1">
    <location>
        <begin position="93"/>
        <end position="102"/>
    </location>
</feature>
<dbReference type="Pfam" id="PF11666">
    <property type="entry name" value="DUF2933"/>
    <property type="match status" value="1"/>
</dbReference>
<gene>
    <name evidence="3" type="ORF">C7I36_13285</name>
</gene>
<comment type="caution">
    <text evidence="3">The sequence shown here is derived from an EMBL/GenBank/DDBJ whole genome shotgun (WGS) entry which is preliminary data.</text>
</comment>
<dbReference type="EMBL" id="PXYH01000020">
    <property type="protein sequence ID" value="PSJ39150.1"/>
    <property type="molecule type" value="Genomic_DNA"/>
</dbReference>
<evidence type="ECO:0000256" key="2">
    <source>
        <dbReference type="SAM" id="Phobius"/>
    </source>
</evidence>
<feature type="transmembrane region" description="Helical" evidence="2">
    <location>
        <begin position="64"/>
        <end position="85"/>
    </location>
</feature>
<feature type="region of interest" description="Disordered" evidence="1">
    <location>
        <begin position="93"/>
        <end position="118"/>
    </location>
</feature>
<organism evidence="3 4">
    <name type="scientific">Zobellella taiwanensis</name>
    <dbReference type="NCBI Taxonomy" id="347535"/>
    <lineage>
        <taxon>Bacteria</taxon>
        <taxon>Pseudomonadati</taxon>
        <taxon>Pseudomonadota</taxon>
        <taxon>Gammaproteobacteria</taxon>
        <taxon>Aeromonadales</taxon>
        <taxon>Aeromonadaceae</taxon>
        <taxon>Zobellella</taxon>
    </lineage>
</organism>
<dbReference type="InterPro" id="IPR021682">
    <property type="entry name" value="DUF2933"/>
</dbReference>
<dbReference type="Proteomes" id="UP000242181">
    <property type="component" value="Unassembled WGS sequence"/>
</dbReference>
<proteinExistence type="predicted"/>
<evidence type="ECO:0000256" key="1">
    <source>
        <dbReference type="SAM" id="MobiDB-lite"/>
    </source>
</evidence>
<keyword evidence="4" id="KW-1185">Reference proteome</keyword>
<keyword evidence="2" id="KW-1133">Transmembrane helix</keyword>
<name>A0A2P7QMG8_9GAMM</name>
<reference evidence="3 4" key="1">
    <citation type="submission" date="2018-03" db="EMBL/GenBank/DDBJ databases">
        <title>The draft genome of Zobellella taiwanensis JCM 13381.</title>
        <authorList>
            <person name="Liu L."/>
            <person name="Li L."/>
            <person name="Wang T."/>
            <person name="Zhang X."/>
            <person name="Liang L."/>
        </authorList>
    </citation>
    <scope>NUCLEOTIDE SEQUENCE [LARGE SCALE GENOMIC DNA]</scope>
    <source>
        <strain evidence="3 4">JCM 13381</strain>
    </source>
</reference>
<protein>
    <recommendedName>
        <fullName evidence="5">DUF2933 domain-containing protein</fullName>
    </recommendedName>
</protein>
<feature type="transmembrane region" description="Helical" evidence="2">
    <location>
        <begin position="39"/>
        <end position="58"/>
    </location>
</feature>
<accession>A0A2P7QMG8</accession>
<evidence type="ECO:0000313" key="4">
    <source>
        <dbReference type="Proteomes" id="UP000242181"/>
    </source>
</evidence>
<evidence type="ECO:0008006" key="5">
    <source>
        <dbReference type="Google" id="ProtNLM"/>
    </source>
</evidence>
<dbReference type="AlphaFoldDB" id="A0A2P7QMG8"/>
<keyword evidence="2" id="KW-0812">Transmembrane</keyword>
<keyword evidence="2" id="KW-0472">Membrane</keyword>
<sequence>MRPTGSPRYSSSNGRTTLAMLRVQRSSHKENTMKCDIKMMLKAGAGLAAVVAVAYATFPAARELITAWAPALFFLICPVMMFFMMKGMQSCHKEQDIRKPEARPVPLPDTKNILDERR</sequence>